<evidence type="ECO:0000313" key="1">
    <source>
        <dbReference type="EMBL" id="RUA22810.1"/>
    </source>
</evidence>
<dbReference type="AlphaFoldDB" id="A0A432JJP4"/>
<organism evidence="1">
    <name type="scientific">Billgrantia gudaonensis</name>
    <dbReference type="NCBI Taxonomy" id="376427"/>
    <lineage>
        <taxon>Bacteria</taxon>
        <taxon>Pseudomonadati</taxon>
        <taxon>Pseudomonadota</taxon>
        <taxon>Gammaproteobacteria</taxon>
        <taxon>Oceanospirillales</taxon>
        <taxon>Halomonadaceae</taxon>
        <taxon>Billgrantia</taxon>
    </lineage>
</organism>
<proteinExistence type="predicted"/>
<accession>A0A432JJP4</accession>
<sequence length="75" mass="8527">MLDLWIEKMAPDGAGRRHARRDAGELRAARTVRIRPYGSKVFANEVIISGATHLQVYLEEDLLPQLRPTQPWCGK</sequence>
<gene>
    <name evidence="1" type="ORF">DSL92_03635</name>
</gene>
<comment type="caution">
    <text evidence="1">The sequence shown here is derived from an EMBL/GenBank/DDBJ whole genome shotgun (WGS) entry which is preliminary data.</text>
</comment>
<protein>
    <submittedName>
        <fullName evidence="1">Uncharacterized protein</fullName>
    </submittedName>
</protein>
<dbReference type="EMBL" id="RXHI01000009">
    <property type="protein sequence ID" value="RUA22810.1"/>
    <property type="molecule type" value="Genomic_DNA"/>
</dbReference>
<reference evidence="1" key="1">
    <citation type="submission" date="2018-12" db="EMBL/GenBank/DDBJ databases">
        <authorList>
            <person name="Jadhav K."/>
            <person name="Kushwaha B."/>
            <person name="Jadhav I."/>
        </authorList>
    </citation>
    <scope>NUCLEOTIDE SEQUENCE [LARGE SCALE GENOMIC DNA]</scope>
    <source>
        <strain evidence="1">SBS 10</strain>
    </source>
</reference>
<name>A0A432JJP4_9GAMM</name>